<dbReference type="SUPFAM" id="SSF64005">
    <property type="entry name" value="Undecaprenyl diphosphate synthase"/>
    <property type="match status" value="1"/>
</dbReference>
<feature type="binding site" evidence="2">
    <location>
        <position position="393"/>
    </location>
    <ligand>
        <name>Mg(2+)</name>
        <dbReference type="ChEBI" id="CHEBI:18420"/>
    </ligand>
</feature>
<proteinExistence type="inferred from homology"/>
<dbReference type="Proteomes" id="UP000001444">
    <property type="component" value="Chromosome"/>
</dbReference>
<dbReference type="GO" id="GO:0016094">
    <property type="term" value="P:polyprenol biosynthetic process"/>
    <property type="evidence" value="ECO:0007669"/>
    <property type="project" value="TreeGrafter"/>
</dbReference>
<evidence type="ECO:0000256" key="2">
    <source>
        <dbReference type="HAMAP-Rule" id="MF_01139"/>
    </source>
</evidence>
<feature type="binding site" evidence="2">
    <location>
        <begin position="394"/>
        <end position="397"/>
    </location>
    <ligand>
        <name>substrate</name>
    </ligand>
</feature>
<dbReference type="HOGENOM" id="CLU_029193_0_0_11"/>
<dbReference type="Pfam" id="PF00494">
    <property type="entry name" value="SQS_PSY"/>
    <property type="match status" value="1"/>
</dbReference>
<dbReference type="HAMAP" id="MF_01139">
    <property type="entry name" value="ISPT"/>
    <property type="match status" value="1"/>
</dbReference>
<feature type="binding site" evidence="2">
    <location>
        <position position="442"/>
    </location>
    <ligand>
        <name>substrate</name>
    </ligand>
</feature>
<comment type="cofactor">
    <cofactor evidence="2">
        <name>Mg(2+)</name>
        <dbReference type="ChEBI" id="CHEBI:18420"/>
    </cofactor>
    <text evidence="2">Binds 2 magnesium ions per subunit.</text>
</comment>
<keyword evidence="5" id="KW-1185">Reference proteome</keyword>
<name>C9YYX6_STRSW</name>
<keyword evidence="2" id="KW-0460">Magnesium</keyword>
<sequence length="623" mass="68520">MGFPMRRSITRSGSRSGRERSALDAAYEECRRLVRSTRPTEYALMQLMPPAVRPACWALYAALAAADDLVDSTEGTPSERARRLQDWRAALEADLARGTSDDPVRHALTDAVWHWGLDLGDLLGSLDAVGRDEGREGVATWQEWRERAHAQNVSWPEQLMRMLVRSGLPVPVRLRDLPGFTRFVDGLFLTDMLRDLPEDLDAGQVWFPAEVLDRFQVAPADLLSREWTPGVRRLVAHLAGQARQWLENSRRALRNTLPLGPAIVLDSAVELFGAELDAIVRAGSAVLHRPVRVPRHIEWRILGPARARASVVWRLTLPPGDSPARPAAGARAGGTTAADGSPDGPVPAPADGPERLTTRIAEPPLPPRPHRDGARPPAIADAHLPRHVAIVMDGNGRWATGLGLPRDEGHRAGAVALRDVVQGALEIGLAHLTVYAFSTENWKRSPDEVSKLFAIMRAELLDGELLDHDVRLRWVGSPDGLPEDVVEVLRAQEHATRNRTGLTFNVCVNYGGRAELARAGAALARAAVAGEVDPARISEQLFAAHLPHHALPDVDLLWRTSGEIRTSNFLPWHAHYAELHFTDEPWPEVDRRDLWEAVVAYTHRKRRKGAASVPAPAPVEGAE</sequence>
<dbReference type="InterPro" id="IPR008949">
    <property type="entry name" value="Isoprenoid_synthase_dom_sf"/>
</dbReference>
<comment type="function">
    <text evidence="2">Catalyzes the condensation of isopentenyl diphosphate (IPP) with allylic pyrophosphates generating different type of terpenoids.</text>
</comment>
<feature type="binding site" evidence="2">
    <location>
        <position position="398"/>
    </location>
    <ligand>
        <name>substrate</name>
    </ligand>
</feature>
<protein>
    <recommendedName>
        <fullName evidence="2">Isoprenyl transferase</fullName>
        <ecNumber evidence="2">2.5.1.-</ecNumber>
    </recommendedName>
</protein>
<dbReference type="GO" id="GO:0005829">
    <property type="term" value="C:cytosol"/>
    <property type="evidence" value="ECO:0007669"/>
    <property type="project" value="TreeGrafter"/>
</dbReference>
<feature type="binding site" evidence="2">
    <location>
        <position position="559"/>
    </location>
    <ligand>
        <name>substrate</name>
    </ligand>
</feature>
<evidence type="ECO:0000256" key="1">
    <source>
        <dbReference type="ARBA" id="ARBA00022679"/>
    </source>
</evidence>
<feature type="region of interest" description="Disordered" evidence="3">
    <location>
        <begin position="317"/>
        <end position="375"/>
    </location>
</feature>
<dbReference type="CDD" id="cd00475">
    <property type="entry name" value="Cis_IPPS"/>
    <property type="match status" value="1"/>
</dbReference>
<evidence type="ECO:0000313" key="5">
    <source>
        <dbReference type="Proteomes" id="UP000001444"/>
    </source>
</evidence>
<evidence type="ECO:0000313" key="4">
    <source>
        <dbReference type="EMBL" id="CBG69431.1"/>
    </source>
</evidence>
<dbReference type="GO" id="GO:0000287">
    <property type="term" value="F:magnesium ion binding"/>
    <property type="evidence" value="ECO:0007669"/>
    <property type="project" value="UniProtKB-UniRule"/>
</dbReference>
<dbReference type="STRING" id="680198.SCAB_23181"/>
<dbReference type="AlphaFoldDB" id="C9YYX6"/>
<dbReference type="EC" id="2.5.1.-" evidence="2"/>
<feature type="binding site" evidence="2">
    <location>
        <begin position="438"/>
        <end position="440"/>
    </location>
    <ligand>
        <name>substrate</name>
    </ligand>
</feature>
<feature type="binding site" evidence="2">
    <location>
        <position position="406"/>
    </location>
    <ligand>
        <name>substrate</name>
    </ligand>
</feature>
<dbReference type="InterPro" id="IPR001441">
    <property type="entry name" value="UPP_synth-like"/>
</dbReference>
<dbReference type="SUPFAM" id="SSF48576">
    <property type="entry name" value="Terpenoid synthases"/>
    <property type="match status" value="1"/>
</dbReference>
<dbReference type="GO" id="GO:0030145">
    <property type="term" value="F:manganese ion binding"/>
    <property type="evidence" value="ECO:0007669"/>
    <property type="project" value="TreeGrafter"/>
</dbReference>
<organism evidence="4 5">
    <name type="scientific">Streptomyces scabiei (strain 87.22)</name>
    <dbReference type="NCBI Taxonomy" id="680198"/>
    <lineage>
        <taxon>Bacteria</taxon>
        <taxon>Bacillati</taxon>
        <taxon>Actinomycetota</taxon>
        <taxon>Actinomycetes</taxon>
        <taxon>Kitasatosporales</taxon>
        <taxon>Streptomycetaceae</taxon>
        <taxon>Streptomyces</taxon>
    </lineage>
</organism>
<feature type="region of interest" description="Disordered" evidence="3">
    <location>
        <begin position="1"/>
        <end position="21"/>
    </location>
</feature>
<dbReference type="KEGG" id="scb:SCAB_23181"/>
<feature type="binding site" evidence="2">
    <location>
        <begin position="565"/>
        <end position="567"/>
    </location>
    <ligand>
        <name>substrate</name>
    </ligand>
</feature>
<dbReference type="InterPro" id="IPR036424">
    <property type="entry name" value="UPP_synth-like_sf"/>
</dbReference>
<keyword evidence="2" id="KW-0479">Metal-binding</keyword>
<feature type="binding site" evidence="2">
    <location>
        <position position="578"/>
    </location>
    <ligand>
        <name>Mg(2+)</name>
        <dbReference type="ChEBI" id="CHEBI:18420"/>
    </ligand>
</feature>
<feature type="compositionally biased region" description="Low complexity" evidence="3">
    <location>
        <begin position="318"/>
        <end position="343"/>
    </location>
</feature>
<feature type="active site" description="Proton acceptor" evidence="2">
    <location>
        <position position="441"/>
    </location>
</feature>
<feature type="binding site" evidence="2">
    <location>
        <position position="410"/>
    </location>
    <ligand>
        <name>substrate</name>
    </ligand>
</feature>
<feature type="binding site" evidence="2">
    <location>
        <position position="444"/>
    </location>
    <ligand>
        <name>substrate</name>
    </ligand>
</feature>
<dbReference type="NCBIfam" id="TIGR00055">
    <property type="entry name" value="uppS"/>
    <property type="match status" value="1"/>
</dbReference>
<reference evidence="4 5" key="1">
    <citation type="journal article" date="2010" name="Mol. Plant Microbe Interact.">
        <title>Streptomyces scabies 87-22 contains a coronafacic acid-like biosynthetic cluster that contributes to plant-microbe interactions.</title>
        <authorList>
            <person name="Bignell D.R."/>
            <person name="Seipke R.F."/>
            <person name="Huguet-Tapia J.C."/>
            <person name="Chambers A.H."/>
            <person name="Parry R.J."/>
            <person name="Loria R."/>
        </authorList>
    </citation>
    <scope>NUCLEOTIDE SEQUENCE [LARGE SCALE GENOMIC DNA]</scope>
    <source>
        <strain evidence="4 5">87.22</strain>
    </source>
</reference>
<dbReference type="Pfam" id="PF01255">
    <property type="entry name" value="Prenyltransf"/>
    <property type="match status" value="1"/>
</dbReference>
<dbReference type="PANTHER" id="PTHR10291">
    <property type="entry name" value="DEHYDRODOLICHYL DIPHOSPHATE SYNTHASE FAMILY MEMBER"/>
    <property type="match status" value="1"/>
</dbReference>
<dbReference type="Gene3D" id="3.40.1180.10">
    <property type="entry name" value="Decaprenyl diphosphate synthase-like"/>
    <property type="match status" value="1"/>
</dbReference>
<gene>
    <name evidence="4" type="ordered locus">SCAB_23181</name>
</gene>
<dbReference type="EMBL" id="FN554889">
    <property type="protein sequence ID" value="CBG69431.1"/>
    <property type="molecule type" value="Genomic_DNA"/>
</dbReference>
<dbReference type="GO" id="GO:0005886">
    <property type="term" value="C:plasma membrane"/>
    <property type="evidence" value="ECO:0007669"/>
    <property type="project" value="TreeGrafter"/>
</dbReference>
<dbReference type="PANTHER" id="PTHR10291:SF0">
    <property type="entry name" value="DEHYDRODOLICHYL DIPHOSPHATE SYNTHASE 2"/>
    <property type="match status" value="1"/>
</dbReference>
<keyword evidence="1 2" id="KW-0808">Transferase</keyword>
<feature type="compositionally biased region" description="Low complexity" evidence="3">
    <location>
        <begin position="1"/>
        <end position="15"/>
    </location>
</feature>
<evidence type="ECO:0000256" key="3">
    <source>
        <dbReference type="SAM" id="MobiDB-lite"/>
    </source>
</evidence>
<comment type="similarity">
    <text evidence="2">Belongs to the UPP synthase family.</text>
</comment>
<dbReference type="GO" id="GO:0033850">
    <property type="term" value="F:Z-farnesyl diphosphate synthase activity"/>
    <property type="evidence" value="ECO:0007669"/>
    <property type="project" value="TreeGrafter"/>
</dbReference>
<accession>C9YYX6</accession>
<comment type="subunit">
    <text evidence="2">Homodimer.</text>
</comment>
<dbReference type="InterPro" id="IPR002060">
    <property type="entry name" value="Squ/phyt_synthse"/>
</dbReference>
<dbReference type="GO" id="GO:0008834">
    <property type="term" value="F:ditrans,polycis-undecaprenyl-diphosphate synthase [(2E,6E)-farnesyl-diphosphate specific] activity"/>
    <property type="evidence" value="ECO:0007669"/>
    <property type="project" value="TreeGrafter"/>
</dbReference>
<dbReference type="eggNOG" id="COG0020">
    <property type="taxonomic scope" value="Bacteria"/>
</dbReference>
<feature type="active site" evidence="2">
    <location>
        <position position="393"/>
    </location>
</feature>
<dbReference type="Gene3D" id="1.10.600.10">
    <property type="entry name" value="Farnesyl Diphosphate Synthase"/>
    <property type="match status" value="1"/>
</dbReference>